<evidence type="ECO:0000259" key="5">
    <source>
        <dbReference type="Pfam" id="PF00465"/>
    </source>
</evidence>
<feature type="domain" description="Alcohol dehydrogenase iron-type/glycerol dehydrogenase GldA" evidence="5">
    <location>
        <begin position="11"/>
        <end position="184"/>
    </location>
</feature>
<evidence type="ECO:0000259" key="6">
    <source>
        <dbReference type="Pfam" id="PF25137"/>
    </source>
</evidence>
<dbReference type="Gene3D" id="1.20.1090.10">
    <property type="entry name" value="Dehydroquinate synthase-like - alpha domain"/>
    <property type="match status" value="1"/>
</dbReference>
<organism evidence="7 8">
    <name type="scientific">Chelatococcus sambhunathii</name>
    <dbReference type="NCBI Taxonomy" id="363953"/>
    <lineage>
        <taxon>Bacteria</taxon>
        <taxon>Pseudomonadati</taxon>
        <taxon>Pseudomonadota</taxon>
        <taxon>Alphaproteobacteria</taxon>
        <taxon>Hyphomicrobiales</taxon>
        <taxon>Chelatococcaceae</taxon>
        <taxon>Chelatococcus</taxon>
    </lineage>
</organism>
<dbReference type="PANTHER" id="PTHR11496:SF102">
    <property type="entry name" value="ALCOHOL DEHYDROGENASE 4"/>
    <property type="match status" value="1"/>
</dbReference>
<dbReference type="InterPro" id="IPR001670">
    <property type="entry name" value="ADH_Fe/GldA"/>
</dbReference>
<dbReference type="Pfam" id="PF25137">
    <property type="entry name" value="ADH_Fe_C"/>
    <property type="match status" value="1"/>
</dbReference>
<evidence type="ECO:0000256" key="3">
    <source>
        <dbReference type="ARBA" id="ARBA00023002"/>
    </source>
</evidence>
<evidence type="ECO:0000256" key="4">
    <source>
        <dbReference type="ARBA" id="ARBA00023027"/>
    </source>
</evidence>
<reference evidence="7" key="1">
    <citation type="submission" date="2020-10" db="EMBL/GenBank/DDBJ databases">
        <authorList>
            <person name="Abbas A."/>
            <person name="Razzaq R."/>
            <person name="Waqas M."/>
            <person name="Abbas N."/>
            <person name="Nielsen T.K."/>
            <person name="Hansen L.H."/>
            <person name="Hussain S."/>
            <person name="Shahid M."/>
        </authorList>
    </citation>
    <scope>NUCLEOTIDE SEQUENCE</scope>
    <source>
        <strain evidence="7">S14</strain>
    </source>
</reference>
<accession>A0ABU1DB62</accession>
<evidence type="ECO:0000313" key="7">
    <source>
        <dbReference type="EMBL" id="MDR4305352.1"/>
    </source>
</evidence>
<dbReference type="EMBL" id="JADBEO010000003">
    <property type="protein sequence ID" value="MDR4305352.1"/>
    <property type="molecule type" value="Genomic_DNA"/>
</dbReference>
<dbReference type="PROSITE" id="PS00060">
    <property type="entry name" value="ADH_IRON_2"/>
    <property type="match status" value="1"/>
</dbReference>
<protein>
    <submittedName>
        <fullName evidence="7">Iron-containing alcohol dehydrogenase</fullName>
    </submittedName>
</protein>
<name>A0ABU1DB62_9HYPH</name>
<comment type="caution">
    <text evidence="7">The sequence shown here is derived from an EMBL/GenBank/DDBJ whole genome shotgun (WGS) entry which is preliminary data.</text>
</comment>
<comment type="cofactor">
    <cofactor evidence="1">
        <name>Fe cation</name>
        <dbReference type="ChEBI" id="CHEBI:24875"/>
    </cofactor>
</comment>
<sequence length="391" mass="40919">MSAYTAAWNYPTRVLFGPGRIAELGAACATAGITRPLLVTDAGLKDADITARALDVLSRAGLETALFSDVKGNPTNANVVAGVEAYRAHGADGVVAFGGGSGLDVGKLVAFMVGQTRPIWDFEDIGDWWTRADAAKIAPIVAVPTTAGTGSEVGRAAVVTNEETHDKKIIFHPKILPAVVISDPELTVGLPPKLTAWTGFDALAHCLEAFAAPGFHPMADGIAVNGARLIKTWLPRAVADGTDIEARANMLAAASMGAAAFQKGLGAIHSMSHPVGAHFDTHHGLTNGVVMPYVLVANRPAIEERFARLAKSFDIDGGFDGFIEWVLQFRRDLFVAHSLAELGVDDRNIAELAAKAAADPSTGGNPIPLKAADFEKLFRAAISGDLDAARA</sequence>
<dbReference type="InterPro" id="IPR039697">
    <property type="entry name" value="Alcohol_dehydrogenase_Fe"/>
</dbReference>
<keyword evidence="3" id="KW-0560">Oxidoreductase</keyword>
<dbReference type="InterPro" id="IPR018211">
    <property type="entry name" value="ADH_Fe_CS"/>
</dbReference>
<comment type="similarity">
    <text evidence="2">Belongs to the iron-containing alcohol dehydrogenase family.</text>
</comment>
<dbReference type="Pfam" id="PF00465">
    <property type="entry name" value="Fe-ADH"/>
    <property type="match status" value="1"/>
</dbReference>
<gene>
    <name evidence="7" type="ORF">IHQ68_01780</name>
</gene>
<dbReference type="PROSITE" id="PS00913">
    <property type="entry name" value="ADH_IRON_1"/>
    <property type="match status" value="1"/>
</dbReference>
<feature type="domain" description="Fe-containing alcohol dehydrogenase-like C-terminal" evidence="6">
    <location>
        <begin position="195"/>
        <end position="381"/>
    </location>
</feature>
<dbReference type="InterPro" id="IPR056798">
    <property type="entry name" value="ADH_Fe_C"/>
</dbReference>
<keyword evidence="4" id="KW-0520">NAD</keyword>
<dbReference type="Gene3D" id="3.40.50.1970">
    <property type="match status" value="1"/>
</dbReference>
<dbReference type="Proteomes" id="UP001181622">
    <property type="component" value="Unassembled WGS sequence"/>
</dbReference>
<dbReference type="SUPFAM" id="SSF56796">
    <property type="entry name" value="Dehydroquinate synthase-like"/>
    <property type="match status" value="1"/>
</dbReference>
<proteinExistence type="inferred from homology"/>
<keyword evidence="8" id="KW-1185">Reference proteome</keyword>
<evidence type="ECO:0000313" key="8">
    <source>
        <dbReference type="Proteomes" id="UP001181622"/>
    </source>
</evidence>
<dbReference type="PANTHER" id="PTHR11496">
    <property type="entry name" value="ALCOHOL DEHYDROGENASE"/>
    <property type="match status" value="1"/>
</dbReference>
<evidence type="ECO:0000256" key="2">
    <source>
        <dbReference type="ARBA" id="ARBA00007358"/>
    </source>
</evidence>
<dbReference type="RefSeq" id="WP_309388405.1">
    <property type="nucleotide sequence ID" value="NZ_JADBEO010000003.1"/>
</dbReference>
<dbReference type="CDD" id="cd14861">
    <property type="entry name" value="Fe-ADH-like"/>
    <property type="match status" value="1"/>
</dbReference>
<evidence type="ECO:0000256" key="1">
    <source>
        <dbReference type="ARBA" id="ARBA00001962"/>
    </source>
</evidence>